<evidence type="ECO:0000256" key="11">
    <source>
        <dbReference type="ARBA" id="ARBA00022842"/>
    </source>
</evidence>
<evidence type="ECO:0000256" key="2">
    <source>
        <dbReference type="ARBA" id="ARBA00001946"/>
    </source>
</evidence>
<evidence type="ECO:0000313" key="19">
    <source>
        <dbReference type="EMBL" id="KPA86002.1"/>
    </source>
</evidence>
<keyword evidence="10" id="KW-0479">Metal-binding</keyword>
<dbReference type="PANTHER" id="PTHR13872">
    <property type="entry name" value="DOLICHYL-DIPHOSPHOOLIGOSACCHARIDE--PROTEIN GLYCOSYLTRANSFERASE SUBUNIT"/>
    <property type="match status" value="1"/>
</dbReference>
<dbReference type="EC" id="2.4.99.18" evidence="6"/>
<feature type="transmembrane region" description="Helical" evidence="17">
    <location>
        <begin position="404"/>
        <end position="424"/>
    </location>
</feature>
<evidence type="ECO:0000256" key="16">
    <source>
        <dbReference type="SAM" id="MobiDB-lite"/>
    </source>
</evidence>
<evidence type="ECO:0000256" key="1">
    <source>
        <dbReference type="ARBA" id="ARBA00001936"/>
    </source>
</evidence>
<evidence type="ECO:0000256" key="12">
    <source>
        <dbReference type="ARBA" id="ARBA00022989"/>
    </source>
</evidence>
<proteinExistence type="inferred from homology"/>
<keyword evidence="11" id="KW-0460">Magnesium</keyword>
<evidence type="ECO:0000256" key="10">
    <source>
        <dbReference type="ARBA" id="ARBA00022723"/>
    </source>
</evidence>
<dbReference type="GO" id="GO:0012505">
    <property type="term" value="C:endomembrane system"/>
    <property type="evidence" value="ECO:0007669"/>
    <property type="project" value="UniProtKB-SubCell"/>
</dbReference>
<comment type="catalytic activity">
    <reaction evidence="15">
        <text>a di-trans,poly-cis-dolichyl diphosphooligosaccharide + L-asparaginyl-[protein] = N(4)-(oligosaccharide-(1-&gt;4)-N-acetyl-beta-D-glucosaminyl-(1-&gt;4)-N-acetyl-beta-D-glucosaminyl)-L-asparaginyl-[protein] + a di-trans,poly-cis-dolichyl diphosphate + H(+)</text>
        <dbReference type="Rhea" id="RHEA:22980"/>
        <dbReference type="Rhea" id="RHEA-COMP:12804"/>
        <dbReference type="Rhea" id="RHEA-COMP:12805"/>
        <dbReference type="Rhea" id="RHEA-COMP:19506"/>
        <dbReference type="Rhea" id="RHEA-COMP:19509"/>
        <dbReference type="ChEBI" id="CHEBI:15378"/>
        <dbReference type="ChEBI" id="CHEBI:50347"/>
        <dbReference type="ChEBI" id="CHEBI:57497"/>
        <dbReference type="ChEBI" id="CHEBI:57570"/>
        <dbReference type="ChEBI" id="CHEBI:132529"/>
        <dbReference type="EC" id="2.4.99.18"/>
    </reaction>
</comment>
<feature type="transmembrane region" description="Helical" evidence="17">
    <location>
        <begin position="208"/>
        <end position="225"/>
    </location>
</feature>
<dbReference type="InterPro" id="IPR003674">
    <property type="entry name" value="Oligo_trans_STT3"/>
</dbReference>
<dbReference type="GO" id="GO:0004579">
    <property type="term" value="F:dolichyl-diphosphooligosaccharide-protein glycotransferase activity"/>
    <property type="evidence" value="ECO:0007669"/>
    <property type="project" value="UniProtKB-EC"/>
</dbReference>
<dbReference type="InterPro" id="IPR048307">
    <property type="entry name" value="STT3_N"/>
</dbReference>
<organism evidence="19 20">
    <name type="scientific">Leptomonas pyrrhocoris</name>
    <name type="common">Firebug parasite</name>
    <dbReference type="NCBI Taxonomy" id="157538"/>
    <lineage>
        <taxon>Eukaryota</taxon>
        <taxon>Discoba</taxon>
        <taxon>Euglenozoa</taxon>
        <taxon>Kinetoplastea</taxon>
        <taxon>Metakinetoplastina</taxon>
        <taxon>Trypanosomatida</taxon>
        <taxon>Trypanosomatidae</taxon>
        <taxon>Leishmaniinae</taxon>
        <taxon>Leptomonas</taxon>
    </lineage>
</organism>
<dbReference type="GO" id="GO:0046872">
    <property type="term" value="F:metal ion binding"/>
    <property type="evidence" value="ECO:0007669"/>
    <property type="project" value="UniProtKB-KW"/>
</dbReference>
<dbReference type="VEuPathDB" id="TriTrypDB:LpyrH10_01_2900"/>
<dbReference type="UniPathway" id="UPA00378"/>
<dbReference type="OrthoDB" id="10261066at2759"/>
<evidence type="ECO:0000256" key="17">
    <source>
        <dbReference type="SAM" id="Phobius"/>
    </source>
</evidence>
<evidence type="ECO:0000256" key="3">
    <source>
        <dbReference type="ARBA" id="ARBA00004127"/>
    </source>
</evidence>
<dbReference type="Proteomes" id="UP000037923">
    <property type="component" value="Unassembled WGS sequence"/>
</dbReference>
<feature type="transmembrane region" description="Helical" evidence="17">
    <location>
        <begin position="245"/>
        <end position="268"/>
    </location>
</feature>
<accession>A0A0N0E043</accession>
<keyword evidence="13 17" id="KW-0472">Membrane</keyword>
<dbReference type="EMBL" id="LGTL01000001">
    <property type="protein sequence ID" value="KPA86002.1"/>
    <property type="molecule type" value="Genomic_DNA"/>
</dbReference>
<keyword evidence="8 19" id="KW-0808">Transferase</keyword>
<evidence type="ECO:0000256" key="4">
    <source>
        <dbReference type="ARBA" id="ARBA00004922"/>
    </source>
</evidence>
<feature type="transmembrane region" description="Helical" evidence="17">
    <location>
        <begin position="152"/>
        <end position="171"/>
    </location>
</feature>
<evidence type="ECO:0000256" key="9">
    <source>
        <dbReference type="ARBA" id="ARBA00022692"/>
    </source>
</evidence>
<dbReference type="AlphaFoldDB" id="A0A0N0E043"/>
<keyword evidence="20" id="KW-1185">Reference proteome</keyword>
<evidence type="ECO:0000256" key="14">
    <source>
        <dbReference type="ARBA" id="ARBA00023211"/>
    </source>
</evidence>
<feature type="transmembrane region" description="Helical" evidence="17">
    <location>
        <begin position="177"/>
        <end position="196"/>
    </location>
</feature>
<feature type="transmembrane region" description="Helical" evidence="17">
    <location>
        <begin position="310"/>
        <end position="328"/>
    </location>
</feature>
<comment type="similarity">
    <text evidence="5">Belongs to the STT3 family.</text>
</comment>
<feature type="transmembrane region" description="Helical" evidence="17">
    <location>
        <begin position="280"/>
        <end position="298"/>
    </location>
</feature>
<keyword evidence="9 17" id="KW-0812">Transmembrane</keyword>
<protein>
    <recommendedName>
        <fullName evidence="6">dolichyl-diphosphooligosaccharide--protein glycotransferase</fullName>
        <ecNumber evidence="6">2.4.99.18</ecNumber>
    </recommendedName>
</protein>
<evidence type="ECO:0000256" key="6">
    <source>
        <dbReference type="ARBA" id="ARBA00012605"/>
    </source>
</evidence>
<comment type="pathway">
    <text evidence="4">Protein modification; protein glycosylation.</text>
</comment>
<comment type="cofactor">
    <cofactor evidence="1">
        <name>Mn(2+)</name>
        <dbReference type="ChEBI" id="CHEBI:29035"/>
    </cofactor>
</comment>
<dbReference type="PANTHER" id="PTHR13872:SF1">
    <property type="entry name" value="DOLICHYL-DIPHOSPHOOLIGOSACCHARIDE--PROTEIN GLYCOSYLTRANSFERASE SUBUNIT STT3B"/>
    <property type="match status" value="1"/>
</dbReference>
<comment type="cofactor">
    <cofactor evidence="2">
        <name>Mg(2+)</name>
        <dbReference type="ChEBI" id="CHEBI:18420"/>
    </cofactor>
</comment>
<feature type="transmembrane region" description="Helical" evidence="17">
    <location>
        <begin position="349"/>
        <end position="369"/>
    </location>
</feature>
<dbReference type="OMA" id="TKELWSP"/>
<evidence type="ECO:0000313" key="20">
    <source>
        <dbReference type="Proteomes" id="UP000037923"/>
    </source>
</evidence>
<comment type="caution">
    <text evidence="19">The sequence shown here is derived from an EMBL/GenBank/DDBJ whole genome shotgun (WGS) entry which is preliminary data.</text>
</comment>
<keyword evidence="12 17" id="KW-1133">Transmembrane helix</keyword>
<evidence type="ECO:0000256" key="5">
    <source>
        <dbReference type="ARBA" id="ARBA00010810"/>
    </source>
</evidence>
<keyword evidence="14" id="KW-0464">Manganese</keyword>
<feature type="region of interest" description="Disordered" evidence="16">
    <location>
        <begin position="1"/>
        <end position="31"/>
    </location>
</feature>
<feature type="compositionally biased region" description="Polar residues" evidence="16">
    <location>
        <begin position="18"/>
        <end position="27"/>
    </location>
</feature>
<comment type="subcellular location">
    <subcellularLocation>
        <location evidence="3">Endomembrane system</location>
        <topology evidence="3">Multi-pass membrane protein</topology>
    </subcellularLocation>
</comment>
<evidence type="ECO:0000256" key="7">
    <source>
        <dbReference type="ARBA" id="ARBA00022676"/>
    </source>
</evidence>
<evidence type="ECO:0000259" key="18">
    <source>
        <dbReference type="Pfam" id="PF02516"/>
    </source>
</evidence>
<feature type="compositionally biased region" description="Basic and acidic residues" evidence="16">
    <location>
        <begin position="495"/>
        <end position="506"/>
    </location>
</feature>
<dbReference type="Gene3D" id="3.40.50.12610">
    <property type="match status" value="1"/>
</dbReference>
<dbReference type="GeneID" id="26900588"/>
<gene>
    <name evidence="19" type="ORF">ABB37_00290</name>
</gene>
<evidence type="ECO:0000256" key="13">
    <source>
        <dbReference type="ARBA" id="ARBA00023136"/>
    </source>
</evidence>
<keyword evidence="7" id="KW-0328">Glycosyltransferase</keyword>
<feature type="transmembrane region" description="Helical" evidence="17">
    <location>
        <begin position="47"/>
        <end position="68"/>
    </location>
</feature>
<evidence type="ECO:0000256" key="15">
    <source>
        <dbReference type="ARBA" id="ARBA00048829"/>
    </source>
</evidence>
<feature type="transmembrane region" description="Helical" evidence="17">
    <location>
        <begin position="436"/>
        <end position="459"/>
    </location>
</feature>
<evidence type="ECO:0000256" key="8">
    <source>
        <dbReference type="ARBA" id="ARBA00022679"/>
    </source>
</evidence>
<dbReference type="RefSeq" id="XP_015664441.1">
    <property type="nucleotide sequence ID" value="XM_015796433.1"/>
</dbReference>
<dbReference type="Pfam" id="PF02516">
    <property type="entry name" value="STT3"/>
    <property type="match status" value="1"/>
</dbReference>
<reference evidence="19 20" key="1">
    <citation type="submission" date="2015-07" db="EMBL/GenBank/DDBJ databases">
        <title>High-quality genome of monoxenous trypanosomatid Leptomonas pyrrhocoris.</title>
        <authorList>
            <person name="Flegontov P."/>
            <person name="Butenko A."/>
            <person name="Firsov S."/>
            <person name="Vlcek C."/>
            <person name="Logacheva M.D."/>
            <person name="Field M."/>
            <person name="Filatov D."/>
            <person name="Flegontova O."/>
            <person name="Gerasimov E."/>
            <person name="Jackson A.P."/>
            <person name="Kelly S."/>
            <person name="Opperdoes F."/>
            <person name="O'Reilly A."/>
            <person name="Votypka J."/>
            <person name="Yurchenko V."/>
            <person name="Lukes J."/>
        </authorList>
    </citation>
    <scope>NUCLEOTIDE SEQUENCE [LARGE SCALE GENOMIC DNA]</scope>
    <source>
        <strain evidence="19">H10</strain>
    </source>
</reference>
<name>A0A0N0E043_LEPPY</name>
<sequence>MGNHRKNKDRAAAPDEGASSTQASSTEEQPESAETLFLGQYQLPEEYTGLVCLSLSIAVVAGIAYLGYSLRVRNVAEFGALLHNSDPWFNYRATEYMSEHGWKAFFRWFDYMSWYPLGRPVGSTTYPGLQFTAVAIHRVLAALGVRMSLSHVCVLIPAWFSVLACLLQVLFSYEVSHSLSVSVTSTILFTVIPAHLMRSMAGEFDNECIAMAAMLLTFYLWVRSLRTRASWPIGALAGVAYGYMAAAWGGYIFVLNMVALHAGVAALVDWARNTYSPSLLRSYALFYVVGTALATRVPPVDMAPFRSLELLGGLVVLLFLCGQSVCELQRARTGVERFSRRGVAQLIRIYAAFFVAIVVAALCAPAGFIKPLSIQADKLIRNVPHTGNPLVDVMLAEDASNLLVAWRLLLFPFFGWMIGLTPFLSSMTEHYTHAKCFLLLYGVVGLYFSTCTVRMIVMVAPAACVFTAFVFQWVLNFAQAGLFWTEMPPEEERNEGDAARTEKDRPPPQTAEAQEAALRKKKEEWTSKNTKKFMVRVLPLMALLFLVRLSGFVEDVNETADQFSAPGIVFHNHPSTDWKDDTIDDYYKGFVWLREHTPEDARVLAWFDYGYQITGIGNRTSLADGNTWNYEHIATIGKMLTSPVAEAHSLVRHMADYVFIFAGDTFFSDLDRSPLLARMANSVYHDICPNDPLCRHFGFQKKQKAALKRRSRLLQHSELQAEDEAPVEYEPSPLLARSLLYHLHANGTTEGVSLDASMFQHVFTSIHGLVRIYKVMNVSRESKRWVADPANRVCNPPGSWICPGQYPPAKEIQAMLAHQHSNFQDLVDAYEEAAMEEMLDDEYARGGDDM</sequence>
<dbReference type="GO" id="GO:0016020">
    <property type="term" value="C:membrane"/>
    <property type="evidence" value="ECO:0007669"/>
    <property type="project" value="InterPro"/>
</dbReference>
<feature type="domain" description="Oligosaccharyl transferase STT3 N-terminal" evidence="18">
    <location>
        <begin position="64"/>
        <end position="466"/>
    </location>
</feature>
<feature type="region of interest" description="Disordered" evidence="16">
    <location>
        <begin position="491"/>
        <end position="512"/>
    </location>
</feature>